<accession>A0A1H6ATD4</accession>
<dbReference type="Proteomes" id="UP000236737">
    <property type="component" value="Unassembled WGS sequence"/>
</dbReference>
<name>A0A1H6ATD4_9FLAO</name>
<feature type="non-terminal residue" evidence="1">
    <location>
        <position position="1"/>
    </location>
</feature>
<gene>
    <name evidence="1" type="ORF">SAMN04488130_1211</name>
</gene>
<evidence type="ECO:0000313" key="2">
    <source>
        <dbReference type="Proteomes" id="UP000236737"/>
    </source>
</evidence>
<protein>
    <submittedName>
        <fullName evidence="1">Uncharacterized protein</fullName>
    </submittedName>
</protein>
<dbReference type="AlphaFoldDB" id="A0A1H6ATD4"/>
<keyword evidence="2" id="KW-1185">Reference proteome</keyword>
<reference evidence="2" key="1">
    <citation type="submission" date="2016-10" db="EMBL/GenBank/DDBJ databases">
        <authorList>
            <person name="Varghese N."/>
            <person name="Submissions S."/>
        </authorList>
    </citation>
    <scope>NUCLEOTIDE SEQUENCE [LARGE SCALE GENOMIC DNA]</scope>
    <source>
        <strain evidence="2">CGMCC 1.9230</strain>
    </source>
</reference>
<organism evidence="1 2">
    <name type="scientific">Flavobacterium urumqiense</name>
    <dbReference type="NCBI Taxonomy" id="935224"/>
    <lineage>
        <taxon>Bacteria</taxon>
        <taxon>Pseudomonadati</taxon>
        <taxon>Bacteroidota</taxon>
        <taxon>Flavobacteriia</taxon>
        <taxon>Flavobacteriales</taxon>
        <taxon>Flavobacteriaceae</taxon>
        <taxon>Flavobacterium</taxon>
    </lineage>
</organism>
<dbReference type="EMBL" id="FNVP01000021">
    <property type="protein sequence ID" value="SEG51841.1"/>
    <property type="molecule type" value="Genomic_DNA"/>
</dbReference>
<evidence type="ECO:0000313" key="1">
    <source>
        <dbReference type="EMBL" id="SEG51841.1"/>
    </source>
</evidence>
<proteinExistence type="predicted"/>
<sequence>IQQDFFCAIFISNLQSVIVNDLEEELSIKNRTTKLDYKINTNLSYGFLKNRILDLLFKEASLEEVFKELENLFLQNTIPIRLSRNNKREVGKYRNRIRPLVLKNQKDAI</sequence>